<organism evidence="16 17">
    <name type="scientific">Macrostomum lignano</name>
    <dbReference type="NCBI Taxonomy" id="282301"/>
    <lineage>
        <taxon>Eukaryota</taxon>
        <taxon>Metazoa</taxon>
        <taxon>Spiralia</taxon>
        <taxon>Lophotrochozoa</taxon>
        <taxon>Platyhelminthes</taxon>
        <taxon>Rhabditophora</taxon>
        <taxon>Macrostomorpha</taxon>
        <taxon>Macrostomida</taxon>
        <taxon>Macrostomidae</taxon>
        <taxon>Macrostomum</taxon>
    </lineage>
</organism>
<dbReference type="GO" id="GO:0005886">
    <property type="term" value="C:plasma membrane"/>
    <property type="evidence" value="ECO:0007669"/>
    <property type="project" value="TreeGrafter"/>
</dbReference>
<feature type="region of interest" description="Disordered" evidence="13">
    <location>
        <begin position="477"/>
        <end position="661"/>
    </location>
</feature>
<dbReference type="InterPro" id="IPR040445">
    <property type="entry name" value="Kir_TM"/>
</dbReference>
<feature type="region of interest" description="Disordered" evidence="13">
    <location>
        <begin position="1045"/>
        <end position="1067"/>
    </location>
</feature>
<feature type="compositionally biased region" description="Basic residues" evidence="13">
    <location>
        <begin position="614"/>
        <end position="625"/>
    </location>
</feature>
<keyword evidence="10 12" id="KW-0407">Ion channel</keyword>
<comment type="catalytic activity">
    <reaction evidence="11">
        <text>K(+)(in) = K(+)(out)</text>
        <dbReference type="Rhea" id="RHEA:29463"/>
        <dbReference type="ChEBI" id="CHEBI:29103"/>
    </reaction>
</comment>
<feature type="domain" description="Inward rectifier potassium channel C-terminal" evidence="15">
    <location>
        <begin position="275"/>
        <end position="446"/>
    </location>
</feature>
<evidence type="ECO:0000256" key="9">
    <source>
        <dbReference type="ARBA" id="ARBA00023136"/>
    </source>
</evidence>
<feature type="compositionally biased region" description="Low complexity" evidence="13">
    <location>
        <begin position="23"/>
        <end position="35"/>
    </location>
</feature>
<reference evidence="17" key="1">
    <citation type="submission" date="2016-11" db="UniProtKB">
        <authorList>
            <consortium name="WormBaseParasite"/>
        </authorList>
    </citation>
    <scope>IDENTIFICATION</scope>
</reference>
<keyword evidence="2 12" id="KW-0813">Transport</keyword>
<evidence type="ECO:0000259" key="15">
    <source>
        <dbReference type="Pfam" id="PF17655"/>
    </source>
</evidence>
<dbReference type="Pfam" id="PF17655">
    <property type="entry name" value="IRK_C"/>
    <property type="match status" value="1"/>
</dbReference>
<dbReference type="InterPro" id="IPR013518">
    <property type="entry name" value="K_chnl_inward-rec_Kir_cyto"/>
</dbReference>
<dbReference type="WBParaSite" id="maker-uti_cns_0013434-snap-gene-0.3-mRNA-1">
    <property type="protein sequence ID" value="maker-uti_cns_0013434-snap-gene-0.3-mRNA-1"/>
    <property type="gene ID" value="maker-uti_cns_0013434-snap-gene-0.3"/>
</dbReference>
<dbReference type="PRINTS" id="PR01320">
    <property type="entry name" value="KIRCHANNEL"/>
</dbReference>
<evidence type="ECO:0000256" key="2">
    <source>
        <dbReference type="ARBA" id="ARBA00022448"/>
    </source>
</evidence>
<keyword evidence="9" id="KW-0472">Membrane</keyword>
<evidence type="ECO:0000256" key="1">
    <source>
        <dbReference type="ARBA" id="ARBA00004141"/>
    </source>
</evidence>
<dbReference type="FunFam" id="2.60.40.1400:FF:000001">
    <property type="entry name" value="G protein-activated inward rectifier potassium channel 2"/>
    <property type="match status" value="1"/>
</dbReference>
<feature type="compositionally biased region" description="Polar residues" evidence="13">
    <location>
        <begin position="477"/>
        <end position="486"/>
    </location>
</feature>
<dbReference type="InterPro" id="IPR016449">
    <property type="entry name" value="K_chnl_inward-rec_Kir"/>
</dbReference>
<dbReference type="PANTHER" id="PTHR11767">
    <property type="entry name" value="INWARD RECTIFIER POTASSIUM CHANNEL"/>
    <property type="match status" value="1"/>
</dbReference>
<dbReference type="Gene3D" id="1.10.287.70">
    <property type="match status" value="1"/>
</dbReference>
<dbReference type="GO" id="GO:0034702">
    <property type="term" value="C:monoatomic ion channel complex"/>
    <property type="evidence" value="ECO:0007669"/>
    <property type="project" value="UniProtKB-KW"/>
</dbReference>
<dbReference type="GO" id="GO:1990573">
    <property type="term" value="P:potassium ion import across plasma membrane"/>
    <property type="evidence" value="ECO:0007669"/>
    <property type="project" value="TreeGrafter"/>
</dbReference>
<evidence type="ECO:0000259" key="14">
    <source>
        <dbReference type="Pfam" id="PF01007"/>
    </source>
</evidence>
<feature type="domain" description="Potassium channel inwardly rectifying transmembrane" evidence="14">
    <location>
        <begin position="132"/>
        <end position="268"/>
    </location>
</feature>
<feature type="compositionally biased region" description="Basic and acidic residues" evidence="13">
    <location>
        <begin position="1046"/>
        <end position="1062"/>
    </location>
</feature>
<dbReference type="Pfam" id="PF01007">
    <property type="entry name" value="IRK"/>
    <property type="match status" value="1"/>
</dbReference>
<keyword evidence="4 12" id="KW-0812">Transmembrane</keyword>
<evidence type="ECO:0000256" key="12">
    <source>
        <dbReference type="RuleBase" id="RU003822"/>
    </source>
</evidence>
<sequence length="1151" mass="125443">MSGSDSTRSPSGGGRAFSVQPVASSGSPPAAAAASTKADDLKPLPNLPHYTVTGASQADNRLRQFAHNLFMFRRKSADGLENDSVPMDGAGRAAGNADTGAAAATSRRRLAVSTKSWRDMKAKSTRRYKRLVFKNGECNISHYNIKKRKRRFLADIFTTLVDIKWRYALLLFTPAGCFSPYSGCSSASRTAIWTKKKPKNFVPCVENVNGFTDALLFSIETQHTIGYGFRYPSDRCPEAVLMVMVQSCFGVIIQALMTGLVFAKLSRPKKRAETLMFSKNAVICKRDGQMVLLFRVGDMRKSQLLEAHVRGILIKKRITREGEVLPLEQFDIDLGYGEGYDRLFLVWPIIVEHKITKDSPFWEISSGDLLSEQFELIVILEGIIESTGMTTQARSSYLPSEIRWGHRFERLITYQKDNGEYQINYEKFHATREIPRFPRCSAKDLADLGEENFPYQGMIDDDQYSLASRTVTSASNLHSMILPKQQSTRDQESAPLHQRKSAGGASTSEPGAGYTAVARSTAMPANSRPEISVRFNEPPQSSTQNSNHSPTAADAKPPPPAAVRRVRPHTAAAAAGPSCGAPFLDAQGNRTQPSRDPQHPSSAAGPANTTMTGLRRKKRKKRRPKTALGIEQQQQQTTSSSAAAGANGAAGGSEPNFPTLNPRVFHALRGFLTTESLKKTKFYSDREERMSSRRLQLDEQSERLKQRIGGFYQKLDSFIAETNKAAQWEPEDRRKQKSFLDDLDNLSEQCSLAVAGIRPRQHSKEVAQRAQQVGNQRQTPAAANQLAPAKVGQSAVRVVCRETEEPLELRHPQGVREAVSVGHRQGAVGAAAAAALRGDAADGGVTGGAAAARVDAAGQMALAPSGWDDAFCSGSPAAAAGLAQCTTSAASVEATPEERSMPGRLAQQLRIWEVQNTCTSGAKKSPIGIGSGQLTARRAPNQQIDGQQRAQPVLSQLGDAAQLPHRLPWFTSGHTDCVLSLPPVAPGLNETLRQQLAQVAQPSIVADNSLPSILANQQVDAQRPAQHRVLHQQRQLLFNPHSAAGEADHLDEKTTRSHRNESHNSNTKLTADSEMQSLTFGHGTERFTVLPADGRSRRTPRTSREFLCADDVIAAARDCGLSMDWRPATGSSDTLPSASHRSQRIPGRAGR</sequence>
<evidence type="ECO:0000313" key="16">
    <source>
        <dbReference type="Proteomes" id="UP000095280"/>
    </source>
</evidence>
<evidence type="ECO:0000256" key="10">
    <source>
        <dbReference type="ARBA" id="ARBA00023303"/>
    </source>
</evidence>
<keyword evidence="3 12" id="KW-0633">Potassium transport</keyword>
<feature type="compositionally biased region" description="Polar residues" evidence="13">
    <location>
        <begin position="1129"/>
        <end position="1140"/>
    </location>
</feature>
<dbReference type="AlphaFoldDB" id="A0A1I8ILF6"/>
<feature type="compositionally biased region" description="Low complexity" evidence="13">
    <location>
        <begin position="569"/>
        <end position="582"/>
    </location>
</feature>
<evidence type="ECO:0000256" key="6">
    <source>
        <dbReference type="ARBA" id="ARBA00022958"/>
    </source>
</evidence>
<dbReference type="Proteomes" id="UP000095280">
    <property type="component" value="Unplaced"/>
</dbReference>
<feature type="region of interest" description="Disordered" evidence="13">
    <location>
        <begin position="81"/>
        <end position="106"/>
    </location>
</feature>
<dbReference type="GO" id="GO:0005242">
    <property type="term" value="F:inward rectifier potassium channel activity"/>
    <property type="evidence" value="ECO:0007669"/>
    <property type="project" value="InterPro"/>
</dbReference>
<keyword evidence="8 12" id="KW-0406">Ion transport</keyword>
<protein>
    <submittedName>
        <fullName evidence="17">Inward rectifier K(+) channel Kir3.1</fullName>
    </submittedName>
</protein>
<keyword evidence="6 12" id="KW-0630">Potassium</keyword>
<keyword evidence="5 12" id="KW-0851">Voltage-gated channel</keyword>
<comment type="subcellular location">
    <subcellularLocation>
        <location evidence="1 12">Membrane</location>
        <topology evidence="1 12">Multi-pass membrane protein</topology>
    </subcellularLocation>
</comment>
<evidence type="ECO:0000256" key="13">
    <source>
        <dbReference type="SAM" id="MobiDB-lite"/>
    </source>
</evidence>
<feature type="compositionally biased region" description="Low complexity" evidence="13">
    <location>
        <begin position="632"/>
        <end position="647"/>
    </location>
</feature>
<accession>A0A1I8ILF6</accession>
<dbReference type="InterPro" id="IPR041647">
    <property type="entry name" value="IRK_C"/>
</dbReference>
<feature type="compositionally biased region" description="Polar residues" evidence="13">
    <location>
        <begin position="588"/>
        <end position="612"/>
    </location>
</feature>
<dbReference type="PANTHER" id="PTHR11767:SF102">
    <property type="entry name" value="INWARDLY RECTIFYING POTASSIUM CHANNEL 1, ISOFORM F"/>
    <property type="match status" value="1"/>
</dbReference>
<feature type="compositionally biased region" description="Polar residues" evidence="13">
    <location>
        <begin position="1"/>
        <end position="10"/>
    </location>
</feature>
<dbReference type="GO" id="GO:0034765">
    <property type="term" value="P:regulation of monoatomic ion transmembrane transport"/>
    <property type="evidence" value="ECO:0007669"/>
    <property type="project" value="TreeGrafter"/>
</dbReference>
<proteinExistence type="inferred from homology"/>
<evidence type="ECO:0000256" key="4">
    <source>
        <dbReference type="ARBA" id="ARBA00022692"/>
    </source>
</evidence>
<comment type="similarity">
    <text evidence="12">Belongs to the inward rectifier-type potassium channel (TC 1.A.2.1) family.</text>
</comment>
<dbReference type="InterPro" id="IPR014756">
    <property type="entry name" value="Ig_E-set"/>
</dbReference>
<dbReference type="SUPFAM" id="SSF81324">
    <property type="entry name" value="Voltage-gated potassium channels"/>
    <property type="match status" value="1"/>
</dbReference>
<keyword evidence="7" id="KW-1133">Transmembrane helix</keyword>
<evidence type="ECO:0000256" key="3">
    <source>
        <dbReference type="ARBA" id="ARBA00022538"/>
    </source>
</evidence>
<evidence type="ECO:0000256" key="5">
    <source>
        <dbReference type="ARBA" id="ARBA00022882"/>
    </source>
</evidence>
<name>A0A1I8ILF6_9PLAT</name>
<keyword evidence="16" id="KW-1185">Reference proteome</keyword>
<feature type="region of interest" description="Disordered" evidence="13">
    <location>
        <begin position="1125"/>
        <end position="1151"/>
    </location>
</feature>
<dbReference type="Gene3D" id="2.60.40.1400">
    <property type="entry name" value="G protein-activated inward rectifier potassium channel 1"/>
    <property type="match status" value="1"/>
</dbReference>
<evidence type="ECO:0000313" key="17">
    <source>
        <dbReference type="WBParaSite" id="maker-uti_cns_0013434-snap-gene-0.3-mRNA-1"/>
    </source>
</evidence>
<dbReference type="SUPFAM" id="SSF81296">
    <property type="entry name" value="E set domains"/>
    <property type="match status" value="1"/>
</dbReference>
<feature type="compositionally biased region" description="Low complexity" evidence="13">
    <location>
        <begin position="89"/>
        <end position="105"/>
    </location>
</feature>
<feature type="compositionally biased region" description="Polar residues" evidence="13">
    <location>
        <begin position="538"/>
        <end position="549"/>
    </location>
</feature>
<evidence type="ECO:0000256" key="8">
    <source>
        <dbReference type="ARBA" id="ARBA00023065"/>
    </source>
</evidence>
<evidence type="ECO:0000256" key="11">
    <source>
        <dbReference type="ARBA" id="ARBA00034430"/>
    </source>
</evidence>
<evidence type="ECO:0000256" key="7">
    <source>
        <dbReference type="ARBA" id="ARBA00022989"/>
    </source>
</evidence>
<feature type="region of interest" description="Disordered" evidence="13">
    <location>
        <begin position="1"/>
        <end position="45"/>
    </location>
</feature>